<proteinExistence type="predicted"/>
<comment type="caution">
    <text evidence="2">The sequence shown here is derived from an EMBL/GenBank/DDBJ whole genome shotgun (WGS) entry which is preliminary data.</text>
</comment>
<gene>
    <name evidence="2" type="ORF">GCM10010964_15700</name>
</gene>
<keyword evidence="3" id="KW-1185">Reference proteome</keyword>
<evidence type="ECO:0000313" key="2">
    <source>
        <dbReference type="EMBL" id="GGG28633.1"/>
    </source>
</evidence>
<dbReference type="InterPro" id="IPR036188">
    <property type="entry name" value="FAD/NAD-bd_sf"/>
</dbReference>
<dbReference type="Pfam" id="PF01494">
    <property type="entry name" value="FAD_binding_3"/>
    <property type="match status" value="1"/>
</dbReference>
<evidence type="ECO:0000259" key="1">
    <source>
        <dbReference type="Pfam" id="PF01494"/>
    </source>
</evidence>
<dbReference type="AlphaFoldDB" id="A0A8J2ZAR5"/>
<dbReference type="Proteomes" id="UP000597507">
    <property type="component" value="Unassembled WGS sequence"/>
</dbReference>
<name>A0A8J2ZAR5_9PROT</name>
<dbReference type="Gene3D" id="3.50.50.60">
    <property type="entry name" value="FAD/NAD(P)-binding domain"/>
    <property type="match status" value="1"/>
</dbReference>
<reference evidence="2 3" key="1">
    <citation type="journal article" date="2014" name="Int. J. Syst. Evol. Microbiol.">
        <title>Complete genome sequence of Corynebacterium casei LMG S-19264T (=DSM 44701T), isolated from a smear-ripened cheese.</title>
        <authorList>
            <consortium name="US DOE Joint Genome Institute (JGI-PGF)"/>
            <person name="Walter F."/>
            <person name="Albersmeier A."/>
            <person name="Kalinowski J."/>
            <person name="Ruckert C."/>
        </authorList>
    </citation>
    <scope>NUCLEOTIDE SEQUENCE [LARGE SCALE GENOMIC DNA]</scope>
    <source>
        <strain evidence="2 3">CGMCC 1.16330</strain>
    </source>
</reference>
<dbReference type="InterPro" id="IPR002938">
    <property type="entry name" value="FAD-bd"/>
</dbReference>
<organism evidence="2 3">
    <name type="scientific">Caldovatus sediminis</name>
    <dbReference type="NCBI Taxonomy" id="2041189"/>
    <lineage>
        <taxon>Bacteria</taxon>
        <taxon>Pseudomonadati</taxon>
        <taxon>Pseudomonadota</taxon>
        <taxon>Alphaproteobacteria</taxon>
        <taxon>Acetobacterales</taxon>
        <taxon>Roseomonadaceae</taxon>
        <taxon>Caldovatus</taxon>
    </lineage>
</organism>
<dbReference type="PANTHER" id="PTHR42685:SF21">
    <property type="entry name" value="DEHYDROGENASE (FLAVOPROTEIN)-LIKE PROTEIN"/>
    <property type="match status" value="1"/>
</dbReference>
<dbReference type="PANTHER" id="PTHR42685">
    <property type="entry name" value="GERANYLGERANYL DIPHOSPHATE REDUCTASE"/>
    <property type="match status" value="1"/>
</dbReference>
<protein>
    <submittedName>
        <fullName evidence="2">FAD-dependent oxidoreductase</fullName>
    </submittedName>
</protein>
<dbReference type="InterPro" id="IPR050407">
    <property type="entry name" value="Geranylgeranyl_reductase"/>
</dbReference>
<accession>A0A8J2ZAR5</accession>
<dbReference type="EMBL" id="BMKS01000004">
    <property type="protein sequence ID" value="GGG28633.1"/>
    <property type="molecule type" value="Genomic_DNA"/>
</dbReference>
<feature type="domain" description="FAD-binding" evidence="1">
    <location>
        <begin position="9"/>
        <end position="341"/>
    </location>
</feature>
<dbReference type="PRINTS" id="PR00420">
    <property type="entry name" value="RNGMNOXGNASE"/>
</dbReference>
<dbReference type="RefSeq" id="WP_188899472.1">
    <property type="nucleotide sequence ID" value="NZ_BMKS01000004.1"/>
</dbReference>
<dbReference type="GO" id="GO:0071949">
    <property type="term" value="F:FAD binding"/>
    <property type="evidence" value="ECO:0007669"/>
    <property type="project" value="InterPro"/>
</dbReference>
<evidence type="ECO:0000313" key="3">
    <source>
        <dbReference type="Proteomes" id="UP000597507"/>
    </source>
</evidence>
<sequence length="398" mass="42522">MRSRSSATYDALVIGARCAGAATAMLMARRGMRVLAVDRGAYGSDTLSTHALMRGGVLQLHRWGLLPRLAALGTPAVRNTIFHYGEEVVDIDIRPSDGVDALYAPRRTVLDALLVDAAWSAGAEVRHGHSLIELVRRPDGRIAGAVLADPEGRRVEIAADLVVGADGIASTVARQVEAPVTREARHTTAVIYGYWSGLGWRTAYNWLFRPGSSAGAIATNDGAHCVFAAIPPARFRDSLRQDMAAGFREVVAEVSPALAEAVAGARLEGRLWAFAGRRGFLRRPYGSGWALVGDAAYFKDPLTAHGITDAFRDAELLAAAAAEGTEEAFAAYERTRNALSMPLFEATEAIASFEWDIEAVKRHHLALNKAMRPEVEHLVALGPAPRAAASPLTGEIAA</sequence>
<dbReference type="SUPFAM" id="SSF51905">
    <property type="entry name" value="FAD/NAD(P)-binding domain"/>
    <property type="match status" value="1"/>
</dbReference>